<reference evidence="2 3" key="1">
    <citation type="journal article" date="2019" name="Environ. Microbiol.">
        <title>Species interactions and distinct microbial communities in high Arctic permafrost affected cryosols are associated with the CH4 and CO2 gas fluxes.</title>
        <authorList>
            <person name="Altshuler I."/>
            <person name="Hamel J."/>
            <person name="Turney S."/>
            <person name="Magnuson E."/>
            <person name="Levesque R."/>
            <person name="Greer C."/>
            <person name="Whyte L.G."/>
        </authorList>
    </citation>
    <scope>NUCLEOTIDE SEQUENCE [LARGE SCALE GENOMIC DNA]</scope>
    <source>
        <strain evidence="2 3">E3</strain>
    </source>
</reference>
<evidence type="ECO:0000313" key="3">
    <source>
        <dbReference type="Proteomes" id="UP000317933"/>
    </source>
</evidence>
<sequence length="70" mass="7623">VLRIDPDFKVVFRNVDACAGKHSQTLLHSKVRALWLGTTLVTVRGRLVQLFGLNNQSGGVNGSVSSHTCF</sequence>
<evidence type="ECO:0000313" key="1">
    <source>
        <dbReference type="EMBL" id="TPG73770.1"/>
    </source>
</evidence>
<comment type="caution">
    <text evidence="2">The sequence shown here is derived from an EMBL/GenBank/DDBJ whole genome shotgun (WGS) entry which is preliminary data.</text>
</comment>
<name>A0A502I2C9_9PSED</name>
<feature type="non-terminal residue" evidence="2">
    <location>
        <position position="1"/>
    </location>
</feature>
<gene>
    <name evidence="2" type="ORF">EAH78_06595</name>
    <name evidence="1" type="ORF">EAH78_25555</name>
</gene>
<dbReference type="EMBL" id="RCZE01000014">
    <property type="protein sequence ID" value="TPG73770.1"/>
    <property type="molecule type" value="Genomic_DNA"/>
</dbReference>
<dbReference type="Proteomes" id="UP000317933">
    <property type="component" value="Unassembled WGS sequence"/>
</dbReference>
<protein>
    <submittedName>
        <fullName evidence="2">Uncharacterized protein</fullName>
    </submittedName>
</protein>
<proteinExistence type="predicted"/>
<accession>A0A502I2C9</accession>
<dbReference type="AlphaFoldDB" id="A0A502I2C9"/>
<evidence type="ECO:0000313" key="2">
    <source>
        <dbReference type="EMBL" id="TPG79500.1"/>
    </source>
</evidence>
<dbReference type="EMBL" id="RCZE01000003">
    <property type="protein sequence ID" value="TPG79500.1"/>
    <property type="molecule type" value="Genomic_DNA"/>
</dbReference>
<organism evidence="2 3">
    <name type="scientific">Pseudomonas arsenicoxydans</name>
    <dbReference type="NCBI Taxonomy" id="702115"/>
    <lineage>
        <taxon>Bacteria</taxon>
        <taxon>Pseudomonadati</taxon>
        <taxon>Pseudomonadota</taxon>
        <taxon>Gammaproteobacteria</taxon>
        <taxon>Pseudomonadales</taxon>
        <taxon>Pseudomonadaceae</taxon>
        <taxon>Pseudomonas</taxon>
    </lineage>
</organism>